<organism evidence="1 2">
    <name type="scientific">Salinomyces thailandicus</name>
    <dbReference type="NCBI Taxonomy" id="706561"/>
    <lineage>
        <taxon>Eukaryota</taxon>
        <taxon>Fungi</taxon>
        <taxon>Dikarya</taxon>
        <taxon>Ascomycota</taxon>
        <taxon>Pezizomycotina</taxon>
        <taxon>Dothideomycetes</taxon>
        <taxon>Dothideomycetidae</taxon>
        <taxon>Mycosphaerellales</taxon>
        <taxon>Teratosphaeriaceae</taxon>
        <taxon>Salinomyces</taxon>
    </lineage>
</organism>
<keyword evidence="2" id="KW-1185">Reference proteome</keyword>
<dbReference type="OrthoDB" id="5337308at2759"/>
<comment type="caution">
    <text evidence="1">The sequence shown here is derived from an EMBL/GenBank/DDBJ whole genome shotgun (WGS) entry which is preliminary data.</text>
</comment>
<protein>
    <submittedName>
        <fullName evidence="1">Uncharacterized protein</fullName>
    </submittedName>
</protein>
<dbReference type="AlphaFoldDB" id="A0A4U0UAH2"/>
<gene>
    <name evidence="1" type="ORF">B0A50_01499</name>
</gene>
<evidence type="ECO:0000313" key="2">
    <source>
        <dbReference type="Proteomes" id="UP000308549"/>
    </source>
</evidence>
<dbReference type="EMBL" id="NAJL01000005">
    <property type="protein sequence ID" value="TKA32393.1"/>
    <property type="molecule type" value="Genomic_DNA"/>
</dbReference>
<evidence type="ECO:0000313" key="1">
    <source>
        <dbReference type="EMBL" id="TKA32393.1"/>
    </source>
</evidence>
<reference evidence="1 2" key="1">
    <citation type="submission" date="2017-03" db="EMBL/GenBank/DDBJ databases">
        <title>Genomes of endolithic fungi from Antarctica.</title>
        <authorList>
            <person name="Coleine C."/>
            <person name="Masonjones S."/>
            <person name="Stajich J.E."/>
        </authorList>
    </citation>
    <scope>NUCLEOTIDE SEQUENCE [LARGE SCALE GENOMIC DNA]</scope>
    <source>
        <strain evidence="1 2">CCFEE 6315</strain>
    </source>
</reference>
<name>A0A4U0UAH2_9PEZI</name>
<sequence>MLQKTNLSHPPDMVRVRIRQEWPGEEEHQFNDTSEINLDQAWQEASPLQERGWFEGIALKNLYKKYKEKGTTLQCLLEGDKATATPWTDFKALETWGWRVTQGEQPSDYSYVQEQCTGVDLGDLSAGTQMMWLHSQTTEHEEGGQQVTYPATNADYTNIFFPAAGVLMANTNYGPSYTTSHNQDAQHPWPPTAPLPKLRNWSDVVGLTWLHLASAEQARELRWVFRRIIRNDDTQSIIGYVCKQKGVGKKRPKGGTGPVWQAPVWPGLVVRADGQGSDGELFRALLGTPNARGVVWLLAQRREGLGRKAVRSIRVWNDLPRGRVYTPSMLLEIGDVEGSEGEGL</sequence>
<dbReference type="Proteomes" id="UP000308549">
    <property type="component" value="Unassembled WGS sequence"/>
</dbReference>
<accession>A0A4U0UAH2</accession>
<proteinExistence type="predicted"/>